<dbReference type="Proteomes" id="UP000624701">
    <property type="component" value="Unassembled WGS sequence"/>
</dbReference>
<gene>
    <name evidence="1" type="ORF">GCM10011444_16490</name>
</gene>
<dbReference type="EMBL" id="BMDQ01000002">
    <property type="protein sequence ID" value="GGI57340.1"/>
    <property type="molecule type" value="Genomic_DNA"/>
</dbReference>
<keyword evidence="2" id="KW-1185">Reference proteome</keyword>
<protein>
    <submittedName>
        <fullName evidence="1">Uncharacterized protein</fullName>
    </submittedName>
</protein>
<proteinExistence type="predicted"/>
<comment type="caution">
    <text evidence="1">The sequence shown here is derived from an EMBL/GenBank/DDBJ whole genome shotgun (WGS) entry which is preliminary data.</text>
</comment>
<evidence type="ECO:0000313" key="1">
    <source>
        <dbReference type="EMBL" id="GGI57340.1"/>
    </source>
</evidence>
<evidence type="ECO:0000313" key="2">
    <source>
        <dbReference type="Proteomes" id="UP000624701"/>
    </source>
</evidence>
<sequence>MRKKIKSNKFSLRFKIVAFILVFAFVFQSMDTINWHTYGAKGVSIHKKDCTTPVHLSYFCVEMDNVIF</sequence>
<organism evidence="1 2">
    <name type="scientific">Winogradskyella haliclonae</name>
    <dbReference type="NCBI Taxonomy" id="2048558"/>
    <lineage>
        <taxon>Bacteria</taxon>
        <taxon>Pseudomonadati</taxon>
        <taxon>Bacteroidota</taxon>
        <taxon>Flavobacteriia</taxon>
        <taxon>Flavobacteriales</taxon>
        <taxon>Flavobacteriaceae</taxon>
        <taxon>Winogradskyella</taxon>
    </lineage>
</organism>
<accession>A0ABQ2BXY6</accession>
<name>A0ABQ2BXY6_9FLAO</name>
<reference evidence="2" key="1">
    <citation type="journal article" date="2019" name="Int. J. Syst. Evol. Microbiol.">
        <title>The Global Catalogue of Microorganisms (GCM) 10K type strain sequencing project: providing services to taxonomists for standard genome sequencing and annotation.</title>
        <authorList>
            <consortium name="The Broad Institute Genomics Platform"/>
            <consortium name="The Broad Institute Genome Sequencing Center for Infectious Disease"/>
            <person name="Wu L."/>
            <person name="Ma J."/>
        </authorList>
    </citation>
    <scope>NUCLEOTIDE SEQUENCE [LARGE SCALE GENOMIC DNA]</scope>
    <source>
        <strain evidence="2">CCM 8681</strain>
    </source>
</reference>